<dbReference type="InterPro" id="IPR005586">
    <property type="entry name" value="ABC_trans_aux"/>
</dbReference>
<dbReference type="EMBL" id="CADIKK010000029">
    <property type="protein sequence ID" value="CAB3801110.1"/>
    <property type="molecule type" value="Genomic_DNA"/>
</dbReference>
<evidence type="ECO:0000313" key="2">
    <source>
        <dbReference type="EMBL" id="CAB3801110.1"/>
    </source>
</evidence>
<protein>
    <recommendedName>
        <fullName evidence="1">ABC-type transport auxiliary lipoprotein component domain-containing protein</fullName>
    </recommendedName>
</protein>
<organism evidence="2 3">
    <name type="scientific">Paraburkholderia ultramafica</name>
    <dbReference type="NCBI Taxonomy" id="1544867"/>
    <lineage>
        <taxon>Bacteria</taxon>
        <taxon>Pseudomonadati</taxon>
        <taxon>Pseudomonadota</taxon>
        <taxon>Betaproteobacteria</taxon>
        <taxon>Burkholderiales</taxon>
        <taxon>Burkholderiaceae</taxon>
        <taxon>Paraburkholderia</taxon>
    </lineage>
</organism>
<gene>
    <name evidence="2" type="ORF">LMG28614_05328</name>
</gene>
<sequence>MTRIPLAILIVLIVLSGALLGACGSSPTATFYTLNPDAALAPLVPAKPVPVVVAPVTIPDVVDRPQIVTRVGNNQVALDEFARWGEPLKGDIARAIAGNLARLLGSDHVSVFDTGVDAAHTWRVRVDVMRFDAVPGEAVTVEAQWAVVPPGKAAPVAGKSLVRQSMDGHGYDALVLAGDRALGAVSSEIAAAMQAGSPQ</sequence>
<dbReference type="Pfam" id="PF03886">
    <property type="entry name" value="ABC_trans_aux"/>
    <property type="match status" value="1"/>
</dbReference>
<dbReference type="AlphaFoldDB" id="A0A6S7BIC0"/>
<accession>A0A6S7BIC0</accession>
<evidence type="ECO:0000313" key="3">
    <source>
        <dbReference type="Proteomes" id="UP000494365"/>
    </source>
</evidence>
<evidence type="ECO:0000259" key="1">
    <source>
        <dbReference type="Pfam" id="PF03886"/>
    </source>
</evidence>
<dbReference type="Proteomes" id="UP000494365">
    <property type="component" value="Unassembled WGS sequence"/>
</dbReference>
<reference evidence="2 3" key="1">
    <citation type="submission" date="2020-04" db="EMBL/GenBank/DDBJ databases">
        <authorList>
            <person name="De Canck E."/>
        </authorList>
    </citation>
    <scope>NUCLEOTIDE SEQUENCE [LARGE SCALE GENOMIC DNA]</scope>
    <source>
        <strain evidence="2 3">LMG 28614</strain>
    </source>
</reference>
<dbReference type="RefSeq" id="WP_246279208.1">
    <property type="nucleotide sequence ID" value="NZ_CADIKK010000029.1"/>
</dbReference>
<dbReference type="SUPFAM" id="SSF159594">
    <property type="entry name" value="XCC0632-like"/>
    <property type="match status" value="1"/>
</dbReference>
<name>A0A6S7BIC0_9BURK</name>
<dbReference type="Gene3D" id="3.40.50.10610">
    <property type="entry name" value="ABC-type transport auxiliary lipoprotein component"/>
    <property type="match status" value="1"/>
</dbReference>
<feature type="domain" description="ABC-type transport auxiliary lipoprotein component" evidence="1">
    <location>
        <begin position="32"/>
        <end position="190"/>
    </location>
</feature>
<keyword evidence="3" id="KW-1185">Reference proteome</keyword>
<dbReference type="PROSITE" id="PS51257">
    <property type="entry name" value="PROKAR_LIPOPROTEIN"/>
    <property type="match status" value="1"/>
</dbReference>
<proteinExistence type="predicted"/>